<evidence type="ECO:0008006" key="3">
    <source>
        <dbReference type="Google" id="ProtNLM"/>
    </source>
</evidence>
<gene>
    <name evidence="1" type="ORF">EDD60_10360</name>
</gene>
<evidence type="ECO:0000313" key="2">
    <source>
        <dbReference type="Proteomes" id="UP000295515"/>
    </source>
</evidence>
<organism evidence="1 2">
    <name type="scientific">Longibaculum muris</name>
    <dbReference type="NCBI Taxonomy" id="1796628"/>
    <lineage>
        <taxon>Bacteria</taxon>
        <taxon>Bacillati</taxon>
        <taxon>Bacillota</taxon>
        <taxon>Erysipelotrichia</taxon>
        <taxon>Erysipelotrichales</taxon>
        <taxon>Coprobacillaceae</taxon>
        <taxon>Longibaculum</taxon>
    </lineage>
</organism>
<name>A0A4R3ZA78_9FIRM</name>
<protein>
    <recommendedName>
        <fullName evidence="3">HEAT repeat protein</fullName>
    </recommendedName>
</protein>
<sequence>MLQQILLELQSRFQTGLIAGSHILLSDERLPILLKKVEALAQKSPVFQKLYNLCLAIFNDQDHLENNIMEAMSFLDALIMTQAQWKYEEDTYDITILTEKPYTNIKYSQLKPLIQALSQPGSGRYEIILSTWNKYPDLFQDYRVLPYVIAGLGDSYSEIANLCVDILKSCGKKVVPLLKENFNPSGKKEMLRRISLIVELAGKDENQFYLDMYPLSQTDIQKQIIIGLSYNSTNRDFLMNIADVERGKLKEYALYALSHIQDDEVDKYLLKKMKKSQKTLFYTLYSNNEDIKQIICEDIQQQLSKIMKYQQIETDKEAVEIIKKLSLLAYKTGPQIIDIVAWIFDHDDKLCMVKDSQQHLFVQLDNYSNVTPLSYMELENNRYTIAEYVAEVILNTYLVYQNEESETLIKTLYERYPQFMTSAYARMLLIKDYKHAYETLTTLIDCQKPRDFYSRIFQYVEYDQETKQYVYRSKLISYPLKTEVITIVLGDELDHRWIDLLLGKQQITKGLFKKEEMIVYGNEIPLCSCIMVHLASKDNLELKDTLIAYFEQHKSTACHLYIEKLYQLPLRDDLLAYFKKQNTFLSGNRISYHQMVSMCETFCNKNDGLYVLKEILTYLKKKTKSDYAWQFYEIENAINRYEESEEII</sequence>
<dbReference type="EMBL" id="SMCQ01000003">
    <property type="protein sequence ID" value="TCW01606.1"/>
    <property type="molecule type" value="Genomic_DNA"/>
</dbReference>
<dbReference type="Proteomes" id="UP000295515">
    <property type="component" value="Unassembled WGS sequence"/>
</dbReference>
<comment type="caution">
    <text evidence="1">The sequence shown here is derived from an EMBL/GenBank/DDBJ whole genome shotgun (WGS) entry which is preliminary data.</text>
</comment>
<dbReference type="GeneID" id="98914546"/>
<evidence type="ECO:0000313" key="1">
    <source>
        <dbReference type="EMBL" id="TCW01606.1"/>
    </source>
</evidence>
<dbReference type="AlphaFoldDB" id="A0A4R3ZA78"/>
<dbReference type="SUPFAM" id="SSF48371">
    <property type="entry name" value="ARM repeat"/>
    <property type="match status" value="1"/>
</dbReference>
<reference evidence="1 2" key="1">
    <citation type="submission" date="2019-03" db="EMBL/GenBank/DDBJ databases">
        <title>Genomic Encyclopedia of Type Strains, Phase IV (KMG-IV): sequencing the most valuable type-strain genomes for metagenomic binning, comparative biology and taxonomic classification.</title>
        <authorList>
            <person name="Goeker M."/>
        </authorList>
    </citation>
    <scope>NUCLEOTIDE SEQUENCE [LARGE SCALE GENOMIC DNA]</scope>
    <source>
        <strain evidence="1 2">DSM 29487</strain>
    </source>
</reference>
<accession>A0A4R3ZA78</accession>
<dbReference type="InterPro" id="IPR016024">
    <property type="entry name" value="ARM-type_fold"/>
</dbReference>
<proteinExistence type="predicted"/>
<dbReference type="RefSeq" id="WP_066448892.1">
    <property type="nucleotide sequence ID" value="NZ_JANKBF010000001.1"/>
</dbReference>
<keyword evidence="2" id="KW-1185">Reference proteome</keyword>